<feature type="transmembrane region" description="Helical" evidence="1">
    <location>
        <begin position="53"/>
        <end position="72"/>
    </location>
</feature>
<dbReference type="EMBL" id="PNCK01000028">
    <property type="protein sequence ID" value="TMP43656.1"/>
    <property type="molecule type" value="Genomic_DNA"/>
</dbReference>
<dbReference type="OrthoDB" id="7356072at2"/>
<dbReference type="InterPro" id="IPR009305">
    <property type="entry name" value="Mpo1-like"/>
</dbReference>
<feature type="transmembrane region" description="Helical" evidence="1">
    <location>
        <begin position="29"/>
        <end position="47"/>
    </location>
</feature>
<accession>A0A5S3XK91</accession>
<dbReference type="PANTHER" id="PTHR34205:SF2">
    <property type="entry name" value="DUF962 DOMAIN-CONTAINING PROTEIN"/>
    <property type="match status" value="1"/>
</dbReference>
<evidence type="ECO:0000256" key="1">
    <source>
        <dbReference type="SAM" id="Phobius"/>
    </source>
</evidence>
<evidence type="ECO:0000313" key="3">
    <source>
        <dbReference type="EMBL" id="TMP53467.1"/>
    </source>
</evidence>
<sequence length="106" mass="12626">MTHKVESFNSFNDFYVFYLTQHNHPKCRALHYLGSSCVILSIVASLFTQSLWYLLLAPVTGYGFAWLGHLLFEKNRPATFKYPFYSFLADWVMYFQWLTRKNTYSK</sequence>
<proteinExistence type="predicted"/>
<dbReference type="Proteomes" id="UP000307706">
    <property type="component" value="Unassembled WGS sequence"/>
</dbReference>
<reference evidence="3 5" key="1">
    <citation type="submission" date="2017-12" db="EMBL/GenBank/DDBJ databases">
        <authorList>
            <person name="Paulsen S."/>
            <person name="Gram L.K."/>
        </authorList>
    </citation>
    <scope>NUCLEOTIDE SEQUENCE [LARGE SCALE GENOMIC DNA]</scope>
    <source>
        <strain evidence="3 5">S2231</strain>
        <strain evidence="2">S2233</strain>
    </source>
</reference>
<keyword evidence="1" id="KW-0812">Transmembrane</keyword>
<organism evidence="3 5">
    <name type="scientific">Pseudoalteromonas citrea</name>
    <dbReference type="NCBI Taxonomy" id="43655"/>
    <lineage>
        <taxon>Bacteria</taxon>
        <taxon>Pseudomonadati</taxon>
        <taxon>Pseudomonadota</taxon>
        <taxon>Gammaproteobacteria</taxon>
        <taxon>Alteromonadales</taxon>
        <taxon>Pseudoalteromonadaceae</taxon>
        <taxon>Pseudoalteromonas</taxon>
    </lineage>
</organism>
<reference evidence="3" key="3">
    <citation type="submission" date="2019-09" db="EMBL/GenBank/DDBJ databases">
        <title>Co-occurence of chitin degradation, pigmentation and bioactivity in marine Pseudoalteromonas.</title>
        <authorList>
            <person name="Sonnenschein E.C."/>
            <person name="Bech P.K."/>
        </authorList>
    </citation>
    <scope>NUCLEOTIDE SEQUENCE</scope>
    <source>
        <strain evidence="3">S2231</strain>
        <strain evidence="2 4">S2233</strain>
    </source>
</reference>
<dbReference type="PANTHER" id="PTHR34205">
    <property type="entry name" value="TRANSMEMBRANE PROTEIN"/>
    <property type="match status" value="1"/>
</dbReference>
<keyword evidence="4" id="KW-1185">Reference proteome</keyword>
<dbReference type="EMBL" id="PNCL01000149">
    <property type="protein sequence ID" value="TMP53467.1"/>
    <property type="molecule type" value="Genomic_DNA"/>
</dbReference>
<keyword evidence="1" id="KW-1133">Transmembrane helix</keyword>
<name>A0A5S3XK91_9GAMM</name>
<dbReference type="AlphaFoldDB" id="A0A5S3XK91"/>
<dbReference type="Proteomes" id="UP000305730">
    <property type="component" value="Unassembled WGS sequence"/>
</dbReference>
<dbReference type="RefSeq" id="WP_119862314.1">
    <property type="nucleotide sequence ID" value="NZ_PNCK01000028.1"/>
</dbReference>
<dbReference type="Pfam" id="PF06127">
    <property type="entry name" value="Mpo1-like"/>
    <property type="match status" value="1"/>
</dbReference>
<evidence type="ECO:0000313" key="2">
    <source>
        <dbReference type="EMBL" id="TMP43656.1"/>
    </source>
</evidence>
<keyword evidence="1" id="KW-0472">Membrane</keyword>
<reference evidence="5" key="2">
    <citation type="submission" date="2019-06" db="EMBL/GenBank/DDBJ databases">
        <title>Co-occurence of chitin degradation, pigmentation and bioactivity in marine Pseudoalteromonas.</title>
        <authorList>
            <person name="Sonnenschein E.C."/>
            <person name="Bech P.K."/>
        </authorList>
    </citation>
    <scope>NUCLEOTIDE SEQUENCE [LARGE SCALE GENOMIC DNA]</scope>
    <source>
        <strain evidence="5">S2231</strain>
    </source>
</reference>
<comment type="caution">
    <text evidence="3">The sequence shown here is derived from an EMBL/GenBank/DDBJ whole genome shotgun (WGS) entry which is preliminary data.</text>
</comment>
<evidence type="ECO:0000313" key="5">
    <source>
        <dbReference type="Proteomes" id="UP000307706"/>
    </source>
</evidence>
<evidence type="ECO:0000313" key="4">
    <source>
        <dbReference type="Proteomes" id="UP000305730"/>
    </source>
</evidence>
<protein>
    <submittedName>
        <fullName evidence="3">DUF962 domain-containing protein</fullName>
    </submittedName>
</protein>
<gene>
    <name evidence="3" type="ORF">CWB96_21045</name>
    <name evidence="2" type="ORF">CWB97_08265</name>
</gene>